<keyword evidence="2" id="KW-0812">Transmembrane</keyword>
<reference evidence="3 4" key="1">
    <citation type="submission" date="2017-03" db="EMBL/GenBank/DDBJ databases">
        <authorList>
            <person name="Afonso C.L."/>
            <person name="Miller P.J."/>
            <person name="Scott M.A."/>
            <person name="Spackman E."/>
            <person name="Goraichik I."/>
            <person name="Dimitrov K.M."/>
            <person name="Suarez D.L."/>
            <person name="Swayne D.E."/>
        </authorList>
    </citation>
    <scope>NUCLEOTIDE SEQUENCE [LARGE SCALE GENOMIC DNA]</scope>
    <source>
        <strain evidence="3">PRJEB14757</strain>
    </source>
</reference>
<keyword evidence="2" id="KW-0472">Membrane</keyword>
<evidence type="ECO:0000313" key="4">
    <source>
        <dbReference type="Proteomes" id="UP000191931"/>
    </source>
</evidence>
<proteinExistence type="predicted"/>
<accession>A0A1W1HH90</accession>
<dbReference type="Proteomes" id="UP000191931">
    <property type="component" value="Unassembled WGS sequence"/>
</dbReference>
<feature type="region of interest" description="Disordered" evidence="1">
    <location>
        <begin position="81"/>
        <end position="132"/>
    </location>
</feature>
<evidence type="ECO:0000256" key="2">
    <source>
        <dbReference type="SAM" id="Phobius"/>
    </source>
</evidence>
<keyword evidence="4" id="KW-1185">Reference proteome</keyword>
<sequence>MHQDIMEILSYLRGDMETREKKLFEKRMDKNPDLKEIVEETDLHLGVIHNWEPLPVSQAVTKNIMDEIRLISAESYQAESYQADPDRANNKQTNSKHVNCNKERSRQTNSSKRNSSKRSSSKGSLRQIKISKKSSNKSNSIIKNINSFLDWVNKFTSIRQMVPGLVMASLIFICLVAVPWQNMMDKETGHIVHKGGVKIVQGARLPVATLLLESEELDIPHILEKFADIDIKILHIERYDTGIVIRGKTGTNFNIDKKAWLKKANGIGKLIRYNQGYSDEEDLTVIVIRKR</sequence>
<evidence type="ECO:0000256" key="1">
    <source>
        <dbReference type="SAM" id="MobiDB-lite"/>
    </source>
</evidence>
<dbReference type="EMBL" id="FWEV01000287">
    <property type="protein sequence ID" value="SLM31844.1"/>
    <property type="molecule type" value="Genomic_DNA"/>
</dbReference>
<gene>
    <name evidence="3" type="ORF">MTBBW1_450015</name>
</gene>
<keyword evidence="2" id="KW-1133">Transmembrane helix</keyword>
<dbReference type="RefSeq" id="WP_080801043.1">
    <property type="nucleotide sequence ID" value="NZ_LT828541.1"/>
</dbReference>
<protein>
    <submittedName>
        <fullName evidence="3">Uncharacterized protein</fullName>
    </submittedName>
</protein>
<organism evidence="3 4">
    <name type="scientific">Desulfamplus magnetovallimortis</name>
    <dbReference type="NCBI Taxonomy" id="1246637"/>
    <lineage>
        <taxon>Bacteria</taxon>
        <taxon>Pseudomonadati</taxon>
        <taxon>Thermodesulfobacteriota</taxon>
        <taxon>Desulfobacteria</taxon>
        <taxon>Desulfobacterales</taxon>
        <taxon>Desulfobacteraceae</taxon>
        <taxon>Desulfamplus</taxon>
    </lineage>
</organism>
<dbReference type="AlphaFoldDB" id="A0A1W1HH90"/>
<feature type="transmembrane region" description="Helical" evidence="2">
    <location>
        <begin position="161"/>
        <end position="180"/>
    </location>
</feature>
<name>A0A1W1HH90_9BACT</name>
<evidence type="ECO:0000313" key="3">
    <source>
        <dbReference type="EMBL" id="SLM31844.1"/>
    </source>
</evidence>